<gene>
    <name evidence="2" type="ORF">MiSe_04910</name>
</gene>
<name>A0AAV3X3K4_9CYAN</name>
<evidence type="ECO:0000313" key="3">
    <source>
        <dbReference type="Proteomes" id="UP001050975"/>
    </source>
</evidence>
<accession>A0AAV3X3K4</accession>
<dbReference type="EMBL" id="BLAY01000004">
    <property type="protein sequence ID" value="GET35746.1"/>
    <property type="molecule type" value="Genomic_DNA"/>
</dbReference>
<keyword evidence="1" id="KW-0812">Transmembrane</keyword>
<evidence type="ECO:0000313" key="2">
    <source>
        <dbReference type="EMBL" id="GET35746.1"/>
    </source>
</evidence>
<sequence>MRRDLEGLAITKKDLKRLTGVSVDEMKLSVKYKYVIILSVIVLLAFLVFSLILAFQINTTIFACWLLIVISLLSKLNSSGVERNMLKILLTKKPSEHLVNILKEVERYNAIVKAIDIKDRLEEAGNPAIGLSNRKQVIEALEITRSDLVRGLKTERILRENKSFIESNPEMFANNLIALTALQVSDQASEHGQILDEALQIAVSVQREMRKLESQR</sequence>
<dbReference type="Proteomes" id="UP001050975">
    <property type="component" value="Unassembled WGS sequence"/>
</dbReference>
<evidence type="ECO:0000256" key="1">
    <source>
        <dbReference type="SAM" id="Phobius"/>
    </source>
</evidence>
<dbReference type="AlphaFoldDB" id="A0AAV3X3K4"/>
<organism evidence="2 3">
    <name type="scientific">Microseira wollei NIES-4236</name>
    <dbReference type="NCBI Taxonomy" id="2530354"/>
    <lineage>
        <taxon>Bacteria</taxon>
        <taxon>Bacillati</taxon>
        <taxon>Cyanobacteriota</taxon>
        <taxon>Cyanophyceae</taxon>
        <taxon>Oscillatoriophycideae</taxon>
        <taxon>Aerosakkonematales</taxon>
        <taxon>Aerosakkonemataceae</taxon>
        <taxon>Microseira</taxon>
    </lineage>
</organism>
<comment type="caution">
    <text evidence="2">The sequence shown here is derived from an EMBL/GenBank/DDBJ whole genome shotgun (WGS) entry which is preliminary data.</text>
</comment>
<reference evidence="2" key="1">
    <citation type="submission" date="2019-10" db="EMBL/GenBank/DDBJ databases">
        <title>Draft genome sequece of Microseira wollei NIES-4236.</title>
        <authorList>
            <person name="Yamaguchi H."/>
            <person name="Suzuki S."/>
            <person name="Kawachi M."/>
        </authorList>
    </citation>
    <scope>NUCLEOTIDE SEQUENCE</scope>
    <source>
        <strain evidence="2">NIES-4236</strain>
    </source>
</reference>
<protein>
    <submittedName>
        <fullName evidence="2">Uncharacterized protein</fullName>
    </submittedName>
</protein>
<keyword evidence="3" id="KW-1185">Reference proteome</keyword>
<keyword evidence="1" id="KW-1133">Transmembrane helix</keyword>
<keyword evidence="1" id="KW-0472">Membrane</keyword>
<proteinExistence type="predicted"/>
<feature type="transmembrane region" description="Helical" evidence="1">
    <location>
        <begin position="34"/>
        <end position="54"/>
    </location>
</feature>
<feature type="transmembrane region" description="Helical" evidence="1">
    <location>
        <begin position="60"/>
        <end position="77"/>
    </location>
</feature>